<name>A0A2T0B325_9CLOT</name>
<dbReference type="InterPro" id="IPR002559">
    <property type="entry name" value="Transposase_11"/>
</dbReference>
<feature type="domain" description="Transposase IS4-like" evidence="1">
    <location>
        <begin position="138"/>
        <end position="228"/>
    </location>
</feature>
<sequence length="239" mass="28057">MTIFLYDIGEISGDSIFIDGTKMEACANKYTFVWKKAVSKNLERLLSKLADFVTECEELYGIKLVYDNKVKMKHVKKLHKKLYALKQKENIEFIHGCGKRKTPIQRSIEKLKEYLNKLKEYTQKIHTCGKRNSYSKADKDATFMRMKEDAMKNGQLKPAYNVQHGVDSKYIVWLTVGDQPADTTTLIPFLKSMEDFLHFRYLKITTDSGYESEENYYYIKENRKLSYIKPANYEIAKTR</sequence>
<dbReference type="GO" id="GO:0004803">
    <property type="term" value="F:transposase activity"/>
    <property type="evidence" value="ECO:0007669"/>
    <property type="project" value="InterPro"/>
</dbReference>
<evidence type="ECO:0000259" key="1">
    <source>
        <dbReference type="Pfam" id="PF01609"/>
    </source>
</evidence>
<dbReference type="GO" id="GO:0003677">
    <property type="term" value="F:DNA binding"/>
    <property type="evidence" value="ECO:0007669"/>
    <property type="project" value="InterPro"/>
</dbReference>
<comment type="caution">
    <text evidence="2">The sequence shown here is derived from an EMBL/GenBank/DDBJ whole genome shotgun (WGS) entry which is preliminary data.</text>
</comment>
<dbReference type="EMBL" id="PVXO01000047">
    <property type="protein sequence ID" value="PRR78301.1"/>
    <property type="molecule type" value="Genomic_DNA"/>
</dbReference>
<dbReference type="GO" id="GO:0006313">
    <property type="term" value="P:DNA transposition"/>
    <property type="evidence" value="ECO:0007669"/>
    <property type="project" value="InterPro"/>
</dbReference>
<dbReference type="PANTHER" id="PTHR33408:SF2">
    <property type="entry name" value="TRANSPOSASE DDE DOMAIN-CONTAINING PROTEIN"/>
    <property type="match status" value="1"/>
</dbReference>
<reference evidence="2 3" key="1">
    <citation type="submission" date="2018-03" db="EMBL/GenBank/DDBJ databases">
        <title>Genome sequence of Clostridium liquoris DSM 100320.</title>
        <authorList>
            <person name="Poehlein A."/>
            <person name="Daniel R."/>
        </authorList>
    </citation>
    <scope>NUCLEOTIDE SEQUENCE [LARGE SCALE GENOMIC DNA]</scope>
    <source>
        <strain evidence="2 3">DSM 100320</strain>
    </source>
</reference>
<organism evidence="2 3">
    <name type="scientific">Clostridium liquoris</name>
    <dbReference type="NCBI Taxonomy" id="1289519"/>
    <lineage>
        <taxon>Bacteria</taxon>
        <taxon>Bacillati</taxon>
        <taxon>Bacillota</taxon>
        <taxon>Clostridia</taxon>
        <taxon>Eubacteriales</taxon>
        <taxon>Clostridiaceae</taxon>
        <taxon>Clostridium</taxon>
    </lineage>
</organism>
<dbReference type="Pfam" id="PF01609">
    <property type="entry name" value="DDE_Tnp_1"/>
    <property type="match status" value="1"/>
</dbReference>
<evidence type="ECO:0000313" key="3">
    <source>
        <dbReference type="Proteomes" id="UP000239706"/>
    </source>
</evidence>
<protein>
    <submittedName>
        <fullName evidence="2">Transposase DDE domain protein</fullName>
    </submittedName>
</protein>
<dbReference type="AlphaFoldDB" id="A0A2T0B325"/>
<evidence type="ECO:0000313" key="2">
    <source>
        <dbReference type="EMBL" id="PRR78301.1"/>
    </source>
</evidence>
<proteinExistence type="predicted"/>
<gene>
    <name evidence="2" type="ORF">CLLI_17280</name>
</gene>
<accession>A0A2T0B325</accession>
<dbReference type="PANTHER" id="PTHR33408">
    <property type="entry name" value="TRANSPOSASE"/>
    <property type="match status" value="1"/>
</dbReference>
<dbReference type="Proteomes" id="UP000239706">
    <property type="component" value="Unassembled WGS sequence"/>
</dbReference>
<keyword evidence="3" id="KW-1185">Reference proteome</keyword>